<sequence>MSAPISQALLPTAMSDILQGAHDLVLNHPTFVNSCTQIENQVNNNTGKARPGLERLLDKSMRDAFHDSSARWPPPLCHPGTRQYYIQKIASWGVGASDQEKQILWVHGPAGIGKSAVAQSCANLFSAKKRLGAAVFLSRPNERNDPDRFFTSIAYQLAIRSRPFCDILDGQIQQDTTLVTKSIAEQFQDLLVNPISQLCAEGVDIGEWVVIVDGLDECREKEGKEGKEAKNAKDIQCDIIEIIATSVRENALPFRWVFLSRPESHIVASFTADNMHQILLHFELPVTRVDDNEIRLFLTDELQKIQKRSRLPDTWPPAHDIAILVNLSAGYWIYPAALVRFVRDHDSSPVDQLNAVLALVKGRSGKTSLGHPLAELDLFYTLIMRRVPSKILPIIQRILLLFQHRTGNLGHWSHFTDPESRVSPPIIIANLFGLSEMQFRSACSFLRSVLKFEPNDHTMTFYHASFMEFLADATRSNEFCVCSCLNPLRRELVERLNEIHARSTSSMAPCTPFTLRRTHPYFSRSSGY</sequence>
<evidence type="ECO:0000313" key="3">
    <source>
        <dbReference type="EMBL" id="KAF9445320.1"/>
    </source>
</evidence>
<name>A0A9P5X758_9AGAR</name>
<protein>
    <recommendedName>
        <fullName evidence="2">Nephrocystin 3-like N-terminal domain-containing protein</fullName>
    </recommendedName>
</protein>
<keyword evidence="1" id="KW-0677">Repeat</keyword>
<dbReference type="SUPFAM" id="SSF52540">
    <property type="entry name" value="P-loop containing nucleoside triphosphate hydrolases"/>
    <property type="match status" value="1"/>
</dbReference>
<dbReference type="PANTHER" id="PTHR10039:SF17">
    <property type="entry name" value="FUNGAL STAND N-TERMINAL GOODBYE DOMAIN-CONTAINING PROTEIN-RELATED"/>
    <property type="match status" value="1"/>
</dbReference>
<dbReference type="InterPro" id="IPR056884">
    <property type="entry name" value="NPHP3-like_N"/>
</dbReference>
<comment type="caution">
    <text evidence="3">The sequence shown here is derived from an EMBL/GenBank/DDBJ whole genome shotgun (WGS) entry which is preliminary data.</text>
</comment>
<dbReference type="InterPro" id="IPR027417">
    <property type="entry name" value="P-loop_NTPase"/>
</dbReference>
<dbReference type="PANTHER" id="PTHR10039">
    <property type="entry name" value="AMELOGENIN"/>
    <property type="match status" value="1"/>
</dbReference>
<dbReference type="EMBL" id="MU151309">
    <property type="protein sequence ID" value="KAF9445320.1"/>
    <property type="molecule type" value="Genomic_DNA"/>
</dbReference>
<dbReference type="OrthoDB" id="3014077at2759"/>
<evidence type="ECO:0000259" key="2">
    <source>
        <dbReference type="Pfam" id="PF24883"/>
    </source>
</evidence>
<evidence type="ECO:0000313" key="4">
    <source>
        <dbReference type="Proteomes" id="UP000807342"/>
    </source>
</evidence>
<dbReference type="Pfam" id="PF24883">
    <property type="entry name" value="NPHP3_N"/>
    <property type="match status" value="1"/>
</dbReference>
<dbReference type="Gene3D" id="3.40.50.300">
    <property type="entry name" value="P-loop containing nucleotide triphosphate hydrolases"/>
    <property type="match status" value="1"/>
</dbReference>
<dbReference type="Proteomes" id="UP000807342">
    <property type="component" value="Unassembled WGS sequence"/>
</dbReference>
<feature type="domain" description="Nephrocystin 3-like N-terminal" evidence="2">
    <location>
        <begin position="96"/>
        <end position="261"/>
    </location>
</feature>
<organism evidence="3 4">
    <name type="scientific">Macrolepiota fuliginosa MF-IS2</name>
    <dbReference type="NCBI Taxonomy" id="1400762"/>
    <lineage>
        <taxon>Eukaryota</taxon>
        <taxon>Fungi</taxon>
        <taxon>Dikarya</taxon>
        <taxon>Basidiomycota</taxon>
        <taxon>Agaricomycotina</taxon>
        <taxon>Agaricomycetes</taxon>
        <taxon>Agaricomycetidae</taxon>
        <taxon>Agaricales</taxon>
        <taxon>Agaricineae</taxon>
        <taxon>Agaricaceae</taxon>
        <taxon>Macrolepiota</taxon>
    </lineage>
</organism>
<evidence type="ECO:0000256" key="1">
    <source>
        <dbReference type="ARBA" id="ARBA00022737"/>
    </source>
</evidence>
<gene>
    <name evidence="3" type="ORF">P691DRAFT_710542</name>
</gene>
<proteinExistence type="predicted"/>
<accession>A0A9P5X758</accession>
<keyword evidence="4" id="KW-1185">Reference proteome</keyword>
<dbReference type="AlphaFoldDB" id="A0A9P5X758"/>
<reference evidence="3" key="1">
    <citation type="submission" date="2020-11" db="EMBL/GenBank/DDBJ databases">
        <authorList>
            <consortium name="DOE Joint Genome Institute"/>
            <person name="Ahrendt S."/>
            <person name="Riley R."/>
            <person name="Andreopoulos W."/>
            <person name="Labutti K."/>
            <person name="Pangilinan J."/>
            <person name="Ruiz-Duenas F.J."/>
            <person name="Barrasa J.M."/>
            <person name="Sanchez-Garcia M."/>
            <person name="Camarero S."/>
            <person name="Miyauchi S."/>
            <person name="Serrano A."/>
            <person name="Linde D."/>
            <person name="Babiker R."/>
            <person name="Drula E."/>
            <person name="Ayuso-Fernandez I."/>
            <person name="Pacheco R."/>
            <person name="Padilla G."/>
            <person name="Ferreira P."/>
            <person name="Barriuso J."/>
            <person name="Kellner H."/>
            <person name="Castanera R."/>
            <person name="Alfaro M."/>
            <person name="Ramirez L."/>
            <person name="Pisabarro A.G."/>
            <person name="Kuo A."/>
            <person name="Tritt A."/>
            <person name="Lipzen A."/>
            <person name="He G."/>
            <person name="Yan M."/>
            <person name="Ng V."/>
            <person name="Cullen D."/>
            <person name="Martin F."/>
            <person name="Rosso M.-N."/>
            <person name="Henrissat B."/>
            <person name="Hibbett D."/>
            <person name="Martinez A.T."/>
            <person name="Grigoriev I.V."/>
        </authorList>
    </citation>
    <scope>NUCLEOTIDE SEQUENCE</scope>
    <source>
        <strain evidence="3">MF-IS2</strain>
    </source>
</reference>